<evidence type="ECO:0000256" key="1">
    <source>
        <dbReference type="ARBA" id="ARBA00008668"/>
    </source>
</evidence>
<feature type="signal peptide" evidence="2">
    <location>
        <begin position="1"/>
        <end position="23"/>
    </location>
</feature>
<sequence>MSYLNTVLALIVVHSLLILNSSSVETETRKEASPFPAIFVFGDSTVDPGNNNYIGTPFKSDFPPYGIDFENHIPTGRFTNGRLVTDFIASYMGIKENVPPYLDPTLSMEELMTGVSFASAGSGFDTLTATLTQVIPVIKQIDMFKEYARRIEVGVGKERAGELIKNALFVISAGTNDYVLNYYGPPIRSKTYTISAYHHFLLQIIHQFLQDLVNLGARKIVMAGVPPIECLPVVITLNSLHSDAFHRRSCIDSLSSVAPDHNQFLEQVLKNMQGSDLQLLYVDIHKPLRNILQNTKKFGFDDANSGCCGTGLLETSFMCNPRSSVCPDASSYVFFDSVHPTEKAYYIIFQHIIPVIDFLMRS</sequence>
<keyword evidence="5" id="KW-1185">Reference proteome</keyword>
<proteinExistence type="inferred from homology"/>
<dbReference type="InterPro" id="IPR050592">
    <property type="entry name" value="GDSL_lipolytic_enzyme"/>
</dbReference>
<dbReference type="InterPro" id="IPR035669">
    <property type="entry name" value="SGNH_plant_lipase-like"/>
</dbReference>
<dbReference type="EMBL" id="CP093344">
    <property type="protein sequence ID" value="WOG89779.1"/>
    <property type="molecule type" value="Genomic_DNA"/>
</dbReference>
<dbReference type="Proteomes" id="UP000077755">
    <property type="component" value="Chromosome 2"/>
</dbReference>
<organism evidence="3">
    <name type="scientific">Daucus carota subsp. sativus</name>
    <name type="common">Carrot</name>
    <dbReference type="NCBI Taxonomy" id="79200"/>
    <lineage>
        <taxon>Eukaryota</taxon>
        <taxon>Viridiplantae</taxon>
        <taxon>Streptophyta</taxon>
        <taxon>Embryophyta</taxon>
        <taxon>Tracheophyta</taxon>
        <taxon>Spermatophyta</taxon>
        <taxon>Magnoliopsida</taxon>
        <taxon>eudicotyledons</taxon>
        <taxon>Gunneridae</taxon>
        <taxon>Pentapetalae</taxon>
        <taxon>asterids</taxon>
        <taxon>campanulids</taxon>
        <taxon>Apiales</taxon>
        <taxon>Apiaceae</taxon>
        <taxon>Apioideae</taxon>
        <taxon>Scandiceae</taxon>
        <taxon>Daucinae</taxon>
        <taxon>Daucus</taxon>
        <taxon>Daucus sect. Daucus</taxon>
    </lineage>
</organism>
<dbReference type="Gene3D" id="3.40.50.1110">
    <property type="entry name" value="SGNH hydrolase"/>
    <property type="match status" value="1"/>
</dbReference>
<protein>
    <submittedName>
        <fullName evidence="3">Uncharacterized protein</fullName>
    </submittedName>
</protein>
<dbReference type="EMBL" id="LNRQ01000002">
    <property type="protein sequence ID" value="KZN07142.1"/>
    <property type="molecule type" value="Genomic_DNA"/>
</dbReference>
<evidence type="ECO:0000256" key="2">
    <source>
        <dbReference type="SAM" id="SignalP"/>
    </source>
</evidence>
<dbReference type="FunFam" id="3.40.50.1110:FF:000003">
    <property type="entry name" value="GDSL esterase/lipase APG"/>
    <property type="match status" value="1"/>
</dbReference>
<name>A0A166EYR5_DAUCS</name>
<comment type="similarity">
    <text evidence="1">Belongs to the 'GDSL' lipolytic enzyme family.</text>
</comment>
<dbReference type="InterPro" id="IPR001087">
    <property type="entry name" value="GDSL"/>
</dbReference>
<dbReference type="CDD" id="cd01837">
    <property type="entry name" value="SGNH_plant_lipase_like"/>
    <property type="match status" value="1"/>
</dbReference>
<gene>
    <name evidence="3" type="ORF">DCAR_007979</name>
    <name evidence="4" type="ORF">DCAR_0209018</name>
</gene>
<evidence type="ECO:0000313" key="3">
    <source>
        <dbReference type="EMBL" id="KZN07142.1"/>
    </source>
</evidence>
<reference evidence="3" key="1">
    <citation type="journal article" date="2016" name="Nat. Genet.">
        <title>A high-quality carrot genome assembly provides new insights into carotenoid accumulation and asterid genome evolution.</title>
        <authorList>
            <person name="Iorizzo M."/>
            <person name="Ellison S."/>
            <person name="Senalik D."/>
            <person name="Zeng P."/>
            <person name="Satapoomin P."/>
            <person name="Huang J."/>
            <person name="Bowman M."/>
            <person name="Iovene M."/>
            <person name="Sanseverino W."/>
            <person name="Cavagnaro P."/>
            <person name="Yildiz M."/>
            <person name="Macko-Podgorni A."/>
            <person name="Moranska E."/>
            <person name="Grzebelus E."/>
            <person name="Grzebelus D."/>
            <person name="Ashrafi H."/>
            <person name="Zheng Z."/>
            <person name="Cheng S."/>
            <person name="Spooner D."/>
            <person name="Van Deynze A."/>
            <person name="Simon P."/>
        </authorList>
    </citation>
    <scope>NUCLEOTIDE SEQUENCE [LARGE SCALE GENOMIC DNA]</scope>
    <source>
        <tissue evidence="3">Leaf</tissue>
    </source>
</reference>
<reference evidence="4" key="2">
    <citation type="submission" date="2022-03" db="EMBL/GenBank/DDBJ databases">
        <title>Draft title - Genomic analysis of global carrot germplasm unveils the trajectory of domestication and the origin of high carotenoid orange carrot.</title>
        <authorList>
            <person name="Iorizzo M."/>
            <person name="Ellison S."/>
            <person name="Senalik D."/>
            <person name="Macko-Podgorni A."/>
            <person name="Grzebelus D."/>
            <person name="Bostan H."/>
            <person name="Rolling W."/>
            <person name="Curaba J."/>
            <person name="Simon P."/>
        </authorList>
    </citation>
    <scope>NUCLEOTIDE SEQUENCE</scope>
    <source>
        <tissue evidence="4">Leaf</tissue>
    </source>
</reference>
<dbReference type="SUPFAM" id="SSF52266">
    <property type="entry name" value="SGNH hydrolase"/>
    <property type="match status" value="1"/>
</dbReference>
<feature type="chain" id="PRO_5007873034" evidence="2">
    <location>
        <begin position="24"/>
        <end position="362"/>
    </location>
</feature>
<dbReference type="AlphaFoldDB" id="A0A166EYR5"/>
<accession>A0A166EYR5</accession>
<dbReference type="GO" id="GO:0016788">
    <property type="term" value="F:hydrolase activity, acting on ester bonds"/>
    <property type="evidence" value="ECO:0007669"/>
    <property type="project" value="InterPro"/>
</dbReference>
<evidence type="ECO:0000313" key="4">
    <source>
        <dbReference type="EMBL" id="WOG89779.1"/>
    </source>
</evidence>
<keyword evidence="2" id="KW-0732">Signal</keyword>
<dbReference type="Pfam" id="PF00657">
    <property type="entry name" value="Lipase_GDSL"/>
    <property type="match status" value="1"/>
</dbReference>
<dbReference type="OMA" id="EYFREYI"/>
<dbReference type="PANTHER" id="PTHR45642">
    <property type="entry name" value="GDSL ESTERASE/LIPASE EXL3"/>
    <property type="match status" value="1"/>
</dbReference>
<dbReference type="InterPro" id="IPR036514">
    <property type="entry name" value="SGNH_hydro_sf"/>
</dbReference>
<dbReference type="Gramene" id="KZN07142">
    <property type="protein sequence ID" value="KZN07142"/>
    <property type="gene ID" value="DCAR_007979"/>
</dbReference>
<dbReference type="PANTHER" id="PTHR45642:SF107">
    <property type="entry name" value="SGNH HYDROLASE-TYPE ESTERASE SUPERFAMILY PROTEIN-RELATED"/>
    <property type="match status" value="1"/>
</dbReference>
<evidence type="ECO:0000313" key="5">
    <source>
        <dbReference type="Proteomes" id="UP000077755"/>
    </source>
</evidence>